<feature type="region of interest" description="Disordered" evidence="1">
    <location>
        <begin position="87"/>
        <end position="113"/>
    </location>
</feature>
<evidence type="ECO:0000256" key="1">
    <source>
        <dbReference type="SAM" id="MobiDB-lite"/>
    </source>
</evidence>
<dbReference type="InParanoid" id="A0A7J8HH16"/>
<organism evidence="2 3">
    <name type="scientific">Molossus molossus</name>
    <name type="common">Pallas' mastiff bat</name>
    <name type="synonym">Vespertilio molossus</name>
    <dbReference type="NCBI Taxonomy" id="27622"/>
    <lineage>
        <taxon>Eukaryota</taxon>
        <taxon>Metazoa</taxon>
        <taxon>Chordata</taxon>
        <taxon>Craniata</taxon>
        <taxon>Vertebrata</taxon>
        <taxon>Euteleostomi</taxon>
        <taxon>Mammalia</taxon>
        <taxon>Eutheria</taxon>
        <taxon>Laurasiatheria</taxon>
        <taxon>Chiroptera</taxon>
        <taxon>Yangochiroptera</taxon>
        <taxon>Molossidae</taxon>
        <taxon>Molossus</taxon>
    </lineage>
</organism>
<evidence type="ECO:0000313" key="2">
    <source>
        <dbReference type="EMBL" id="KAF6471566.1"/>
    </source>
</evidence>
<dbReference type="AlphaFoldDB" id="A0A7J8HH16"/>
<feature type="region of interest" description="Disordered" evidence="1">
    <location>
        <begin position="136"/>
        <end position="161"/>
    </location>
</feature>
<feature type="region of interest" description="Disordered" evidence="1">
    <location>
        <begin position="1"/>
        <end position="68"/>
    </location>
</feature>
<dbReference type="Proteomes" id="UP000550707">
    <property type="component" value="Unassembled WGS sequence"/>
</dbReference>
<keyword evidence="3" id="KW-1185">Reference proteome</keyword>
<accession>A0A7J8HH16</accession>
<feature type="compositionally biased region" description="Basic and acidic residues" evidence="1">
    <location>
        <begin position="20"/>
        <end position="45"/>
    </location>
</feature>
<reference evidence="2 3" key="1">
    <citation type="journal article" date="2020" name="Nature">
        <title>Six reference-quality genomes reveal evolution of bat adaptations.</title>
        <authorList>
            <person name="Jebb D."/>
            <person name="Huang Z."/>
            <person name="Pippel M."/>
            <person name="Hughes G.M."/>
            <person name="Lavrichenko K."/>
            <person name="Devanna P."/>
            <person name="Winkler S."/>
            <person name="Jermiin L.S."/>
            <person name="Skirmuntt E.C."/>
            <person name="Katzourakis A."/>
            <person name="Burkitt-Gray L."/>
            <person name="Ray D.A."/>
            <person name="Sullivan K.A.M."/>
            <person name="Roscito J.G."/>
            <person name="Kirilenko B.M."/>
            <person name="Davalos L.M."/>
            <person name="Corthals A.P."/>
            <person name="Power M.L."/>
            <person name="Jones G."/>
            <person name="Ransome R.D."/>
            <person name="Dechmann D.K.N."/>
            <person name="Locatelli A.G."/>
            <person name="Puechmaille S.J."/>
            <person name="Fedrigo O."/>
            <person name="Jarvis E.D."/>
            <person name="Hiller M."/>
            <person name="Vernes S.C."/>
            <person name="Myers E.W."/>
            <person name="Teeling E.C."/>
        </authorList>
    </citation>
    <scope>NUCLEOTIDE SEQUENCE [LARGE SCALE GENOMIC DNA]</scope>
    <source>
        <strain evidence="2">MMolMol1</strain>
        <tissue evidence="2">Muscle</tissue>
    </source>
</reference>
<dbReference type="EMBL" id="JACASF010000006">
    <property type="protein sequence ID" value="KAF6471566.1"/>
    <property type="molecule type" value="Genomic_DNA"/>
</dbReference>
<sequence>MFRCPDSPAPSKRSSIQSQKVDRGLGDGEKASGAEKRSKLQRCERASLTGSPPEARAEFPPEGSVLFDIPPQGTVIVTHWMLQLQPEGQETWSLPPAPEGRQGPSEVPCLQPTLPPRTVRISEAERPDQAMRFSTSLTMGQQKWTSRPRRAEAEPSALPSSIVEGKELGGKTVSSQHAAKILWAQSQQKW</sequence>
<evidence type="ECO:0000313" key="3">
    <source>
        <dbReference type="Proteomes" id="UP000550707"/>
    </source>
</evidence>
<feature type="compositionally biased region" description="Polar residues" evidence="1">
    <location>
        <begin position="136"/>
        <end position="145"/>
    </location>
</feature>
<name>A0A7J8HH16_MOLMO</name>
<gene>
    <name evidence="2" type="ORF">HJG59_010955</name>
</gene>
<proteinExistence type="predicted"/>
<comment type="caution">
    <text evidence="2">The sequence shown here is derived from an EMBL/GenBank/DDBJ whole genome shotgun (WGS) entry which is preliminary data.</text>
</comment>
<protein>
    <submittedName>
        <fullName evidence="2">Uncharacterized protein</fullName>
    </submittedName>
</protein>